<dbReference type="EMBL" id="CAXIEN010000481">
    <property type="protein sequence ID" value="CAL1298962.1"/>
    <property type="molecule type" value="Genomic_DNA"/>
</dbReference>
<comment type="caution">
    <text evidence="2">The sequence shown here is derived from an EMBL/GenBank/DDBJ whole genome shotgun (WGS) entry which is preliminary data.</text>
</comment>
<proteinExistence type="predicted"/>
<feature type="compositionally biased region" description="Basic and acidic residues" evidence="1">
    <location>
        <begin position="410"/>
        <end position="419"/>
    </location>
</feature>
<feature type="compositionally biased region" description="Polar residues" evidence="1">
    <location>
        <begin position="328"/>
        <end position="339"/>
    </location>
</feature>
<dbReference type="AlphaFoldDB" id="A0AAV2BSX9"/>
<name>A0AAV2BSX9_9ARAC</name>
<organism evidence="2 3">
    <name type="scientific">Larinioides sclopetarius</name>
    <dbReference type="NCBI Taxonomy" id="280406"/>
    <lineage>
        <taxon>Eukaryota</taxon>
        <taxon>Metazoa</taxon>
        <taxon>Ecdysozoa</taxon>
        <taxon>Arthropoda</taxon>
        <taxon>Chelicerata</taxon>
        <taxon>Arachnida</taxon>
        <taxon>Araneae</taxon>
        <taxon>Araneomorphae</taxon>
        <taxon>Entelegynae</taxon>
        <taxon>Araneoidea</taxon>
        <taxon>Araneidae</taxon>
        <taxon>Larinioides</taxon>
    </lineage>
</organism>
<gene>
    <name evidence="2" type="ORF">LARSCL_LOCUS21083</name>
</gene>
<sequence>MTNVEIFGKNLFTILANKLIHEENSDSSEEKLDILDDIPDISKKNLGLTEKNLKYSHSNDDVSCSILMLSYVYRPIFTKRFFEVHSILMRAEKNPMIYVRCFAETSHKKYSPLKFLIVCSFISEIFVYLSKHLNSKKKHCYVQQTTEALNDVYQSIFEKDFPQNGWIDIQNEASKLAKGYQFLEPFMNSETSNIAASNVADAILTGNYKSEDDDQQTNVTTAETTSQEMVSVNTPSVPDSQVLMHIPVYEVPFLSPDGLSTNQTICLAPNLVYKPVSAVSFGTVEKIPYLVYLLHYSGDQTEAVTFENQPSGVEQNFQKVVEIAEPSNVESQAQETARSSVDEPVSSVWTPETSDIESQAQENSITRSSTDEPVSSSWTAELSNIESQAQENLPARSSVEEPVPSFRTLKLTESDERETCPAGSQDISDQELMHARNSFGKSCLQYPKMNRQQRKPRA</sequence>
<reference evidence="2 3" key="1">
    <citation type="submission" date="2024-04" db="EMBL/GenBank/DDBJ databases">
        <authorList>
            <person name="Rising A."/>
            <person name="Reimegard J."/>
            <person name="Sonavane S."/>
            <person name="Akerstrom W."/>
            <person name="Nylinder S."/>
            <person name="Hedman E."/>
            <person name="Kallberg Y."/>
        </authorList>
    </citation>
    <scope>NUCLEOTIDE SEQUENCE [LARGE SCALE GENOMIC DNA]</scope>
</reference>
<protein>
    <submittedName>
        <fullName evidence="2">Uncharacterized protein</fullName>
    </submittedName>
</protein>
<feature type="compositionally biased region" description="Polar residues" evidence="1">
    <location>
        <begin position="347"/>
        <end position="391"/>
    </location>
</feature>
<keyword evidence="3" id="KW-1185">Reference proteome</keyword>
<evidence type="ECO:0000313" key="3">
    <source>
        <dbReference type="Proteomes" id="UP001497382"/>
    </source>
</evidence>
<evidence type="ECO:0000256" key="1">
    <source>
        <dbReference type="SAM" id="MobiDB-lite"/>
    </source>
</evidence>
<dbReference type="Proteomes" id="UP001497382">
    <property type="component" value="Unassembled WGS sequence"/>
</dbReference>
<accession>A0AAV2BSX9</accession>
<evidence type="ECO:0000313" key="2">
    <source>
        <dbReference type="EMBL" id="CAL1298962.1"/>
    </source>
</evidence>
<feature type="region of interest" description="Disordered" evidence="1">
    <location>
        <begin position="327"/>
        <end position="458"/>
    </location>
</feature>